<accession>A0A564YCM4</accession>
<dbReference type="Proteomes" id="UP000321570">
    <property type="component" value="Unassembled WGS sequence"/>
</dbReference>
<keyword evidence="4" id="KW-1185">Reference proteome</keyword>
<proteinExistence type="predicted"/>
<dbReference type="EMBL" id="CABIJS010000155">
    <property type="protein sequence ID" value="VUZ44958.1"/>
    <property type="molecule type" value="Genomic_DNA"/>
</dbReference>
<dbReference type="EMBL" id="CABIJS010000155">
    <property type="protein sequence ID" value="VUZ44956.1"/>
    <property type="molecule type" value="Genomic_DNA"/>
</dbReference>
<feature type="transmembrane region" description="Helical" evidence="1">
    <location>
        <begin position="101"/>
        <end position="120"/>
    </location>
</feature>
<evidence type="ECO:0000313" key="3">
    <source>
        <dbReference type="EMBL" id="VUZ44958.1"/>
    </source>
</evidence>
<evidence type="ECO:0000313" key="4">
    <source>
        <dbReference type="Proteomes" id="UP000321570"/>
    </source>
</evidence>
<evidence type="ECO:0000313" key="2">
    <source>
        <dbReference type="EMBL" id="VUZ44956.1"/>
    </source>
</evidence>
<gene>
    <name evidence="2" type="ORF">WMSIL1_LOCUS5027</name>
    <name evidence="3" type="ORF">WMSIL1_LOCUS5175</name>
</gene>
<sequence>MKTETLDISLPKPYADSLILQVNELHYDPEVGQIFANWYVEWSLETAEDESLEGFFHPPTISNLTFHDNVLILSEFFAERPSEPQKYFDCLSLAEDHDEDWMTILVALMLFLSFAICLPFRRIISSVYCFRLVLEHPVNPMCLIEESDNVTLETCDGGLNRHKSEEKSLVNRISCEGSSTLHNCVSTLCKTLTEYWLCNDL</sequence>
<organism evidence="2 4">
    <name type="scientific">Hymenolepis diminuta</name>
    <name type="common">Rat tapeworm</name>
    <dbReference type="NCBI Taxonomy" id="6216"/>
    <lineage>
        <taxon>Eukaryota</taxon>
        <taxon>Metazoa</taxon>
        <taxon>Spiralia</taxon>
        <taxon>Lophotrochozoa</taxon>
        <taxon>Platyhelminthes</taxon>
        <taxon>Cestoda</taxon>
        <taxon>Eucestoda</taxon>
        <taxon>Cyclophyllidea</taxon>
        <taxon>Hymenolepididae</taxon>
        <taxon>Hymenolepis</taxon>
    </lineage>
</organism>
<keyword evidence="1" id="KW-0472">Membrane</keyword>
<protein>
    <submittedName>
        <fullName evidence="2">Uncharacterized protein</fullName>
    </submittedName>
</protein>
<keyword evidence="1" id="KW-0812">Transmembrane</keyword>
<reference evidence="2 4" key="1">
    <citation type="submission" date="2019-07" db="EMBL/GenBank/DDBJ databases">
        <authorList>
            <person name="Jastrzebski P J."/>
            <person name="Paukszto L."/>
            <person name="Jastrzebski P J."/>
        </authorList>
    </citation>
    <scope>NUCLEOTIDE SEQUENCE [LARGE SCALE GENOMIC DNA]</scope>
    <source>
        <strain evidence="2 4">WMS-il1</strain>
    </source>
</reference>
<keyword evidence="1" id="KW-1133">Transmembrane helix</keyword>
<dbReference type="AlphaFoldDB" id="A0A564YCM4"/>
<name>A0A564YCM4_HYMDI</name>
<evidence type="ECO:0000256" key="1">
    <source>
        <dbReference type="SAM" id="Phobius"/>
    </source>
</evidence>